<dbReference type="OrthoDB" id="9812289at2"/>
<dbReference type="AlphaFoldDB" id="K2J4E0"/>
<dbReference type="RefSeq" id="WP_008482199.1">
    <property type="nucleotide sequence ID" value="NZ_AMRI01000001.1"/>
</dbReference>
<evidence type="ECO:0000313" key="2">
    <source>
        <dbReference type="EMBL" id="EKE77911.1"/>
    </source>
</evidence>
<proteinExistence type="predicted"/>
<dbReference type="EMBL" id="AMRI01000001">
    <property type="protein sequence ID" value="EKE77911.1"/>
    <property type="molecule type" value="Genomic_DNA"/>
</dbReference>
<comment type="caution">
    <text evidence="2">The sequence shown here is derived from an EMBL/GenBank/DDBJ whole genome shotgun (WGS) entry which is preliminary data.</text>
</comment>
<dbReference type="InterPro" id="IPR000182">
    <property type="entry name" value="GNAT_dom"/>
</dbReference>
<dbReference type="Proteomes" id="UP000006755">
    <property type="component" value="Unassembled WGS sequence"/>
</dbReference>
<keyword evidence="2" id="KW-0808">Transferase</keyword>
<organism evidence="2 3">
    <name type="scientific">Gallaecimonas xiamenensis 3-C-1</name>
    <dbReference type="NCBI Taxonomy" id="745411"/>
    <lineage>
        <taxon>Bacteria</taxon>
        <taxon>Pseudomonadati</taxon>
        <taxon>Pseudomonadota</taxon>
        <taxon>Gammaproteobacteria</taxon>
        <taxon>Enterobacterales</taxon>
        <taxon>Gallaecimonadaceae</taxon>
        <taxon>Gallaecimonas</taxon>
    </lineage>
</organism>
<evidence type="ECO:0000313" key="3">
    <source>
        <dbReference type="Proteomes" id="UP000006755"/>
    </source>
</evidence>
<accession>K2J4E0</accession>
<name>K2J4E0_9GAMM</name>
<dbReference type="STRING" id="745411.B3C1_00585"/>
<dbReference type="Gene3D" id="3.40.630.30">
    <property type="match status" value="1"/>
</dbReference>
<dbReference type="CDD" id="cd04301">
    <property type="entry name" value="NAT_SF"/>
    <property type="match status" value="1"/>
</dbReference>
<dbReference type="Pfam" id="PF00583">
    <property type="entry name" value="Acetyltransf_1"/>
    <property type="match status" value="1"/>
</dbReference>
<keyword evidence="3" id="KW-1185">Reference proteome</keyword>
<dbReference type="SUPFAM" id="SSF55729">
    <property type="entry name" value="Acyl-CoA N-acyltransferases (Nat)"/>
    <property type="match status" value="1"/>
</dbReference>
<sequence length="142" mass="15662">MCSNRIRILHADLSLASALEGALPEFAGGRSVDDYLARFRGPHLCLVALVDEVPAAFKLGYALSADTFYSWLGGVLPPFRSQGLAQQLLAAQEQWVKAQGYRALEVKSSDRFPAMLGLLAKNHYQALGRENNQVRFRKTLIA</sequence>
<dbReference type="eggNOG" id="COG0456">
    <property type="taxonomic scope" value="Bacteria"/>
</dbReference>
<dbReference type="GO" id="GO:0016747">
    <property type="term" value="F:acyltransferase activity, transferring groups other than amino-acyl groups"/>
    <property type="evidence" value="ECO:0007669"/>
    <property type="project" value="InterPro"/>
</dbReference>
<protein>
    <submittedName>
        <fullName evidence="2">N-acetyltransferase GCN5</fullName>
    </submittedName>
</protein>
<feature type="domain" description="N-acetyltransferase" evidence="1">
    <location>
        <begin position="6"/>
        <end position="142"/>
    </location>
</feature>
<gene>
    <name evidence="2" type="ORF">B3C1_00585</name>
</gene>
<dbReference type="PROSITE" id="PS51186">
    <property type="entry name" value="GNAT"/>
    <property type="match status" value="1"/>
</dbReference>
<dbReference type="InterPro" id="IPR016181">
    <property type="entry name" value="Acyl_CoA_acyltransferase"/>
</dbReference>
<evidence type="ECO:0000259" key="1">
    <source>
        <dbReference type="PROSITE" id="PS51186"/>
    </source>
</evidence>
<reference evidence="2 3" key="1">
    <citation type="journal article" date="2012" name="J. Bacteriol.">
        <title>Genome Sequence of Gallaecimonas xiamenensis Type Strain 3-C-1.</title>
        <authorList>
            <person name="Lai Q."/>
            <person name="Wang L."/>
            <person name="Wang W."/>
            <person name="Shao Z."/>
        </authorList>
    </citation>
    <scope>NUCLEOTIDE SEQUENCE [LARGE SCALE GENOMIC DNA]</scope>
    <source>
        <strain evidence="2 3">3-C-1</strain>
    </source>
</reference>